<reference evidence="10 11" key="1">
    <citation type="submission" date="2018-11" db="EMBL/GenBank/DDBJ databases">
        <authorList>
            <person name="Da X."/>
        </authorList>
    </citation>
    <scope>NUCLEOTIDE SEQUENCE [LARGE SCALE GENOMIC DNA]</scope>
    <source>
        <strain evidence="10 11">S14-144</strain>
    </source>
</reference>
<gene>
    <name evidence="10" type="ORF">EH165_07825</name>
</gene>
<dbReference type="InterPro" id="IPR017871">
    <property type="entry name" value="ABC_transporter-like_CS"/>
</dbReference>
<protein>
    <submittedName>
        <fullName evidence="10">ABC transporter ATP-binding protein</fullName>
    </submittedName>
</protein>
<evidence type="ECO:0000256" key="8">
    <source>
        <dbReference type="ARBA" id="ARBA00023251"/>
    </source>
</evidence>
<name>A0A3G8ZL59_9ACTN</name>
<dbReference type="OrthoDB" id="9804819at2"/>
<dbReference type="InterPro" id="IPR003439">
    <property type="entry name" value="ABC_transporter-like_ATP-bd"/>
</dbReference>
<dbReference type="SUPFAM" id="SSF52540">
    <property type="entry name" value="P-loop containing nucleoside triphosphate hydrolases"/>
    <property type="match status" value="1"/>
</dbReference>
<dbReference type="Proteomes" id="UP000268084">
    <property type="component" value="Chromosome"/>
</dbReference>
<dbReference type="GO" id="GO:0016887">
    <property type="term" value="F:ATP hydrolysis activity"/>
    <property type="evidence" value="ECO:0007669"/>
    <property type="project" value="InterPro"/>
</dbReference>
<evidence type="ECO:0000256" key="5">
    <source>
        <dbReference type="ARBA" id="ARBA00022840"/>
    </source>
</evidence>
<dbReference type="InterPro" id="IPR003593">
    <property type="entry name" value="AAA+_ATPase"/>
</dbReference>
<dbReference type="EMBL" id="CP034170">
    <property type="protein sequence ID" value="AZI58062.1"/>
    <property type="molecule type" value="Genomic_DNA"/>
</dbReference>
<dbReference type="FunFam" id="3.40.50.300:FF:000589">
    <property type="entry name" value="ABC transporter, ATP-binding subunit"/>
    <property type="match status" value="1"/>
</dbReference>
<proteinExistence type="predicted"/>
<evidence type="ECO:0000313" key="11">
    <source>
        <dbReference type="Proteomes" id="UP000268084"/>
    </source>
</evidence>
<evidence type="ECO:0000259" key="9">
    <source>
        <dbReference type="PROSITE" id="PS50893"/>
    </source>
</evidence>
<dbReference type="KEGG" id="nak:EH165_07825"/>
<keyword evidence="4" id="KW-0547">Nucleotide-binding</keyword>
<sequence>MTSAPPRQDPASAAPALEITGLVRRFGDFVAVDGIDLTLPRGKILALLGPNGAGKTTTVEICEGFARPDAGHVRVLGLDPWRDSAALRPRMGVMLQAGGAHASAKVGEMLALIAACSANPLSPKWLLKTLGLSEVTNTAVRRLSGGQAQRLSLAMALVGRPEILFLDEPTAGMDPQARHLVWDLLKAARQDGVAVLLTTHLLDEAELLADHVVIVDNGRVVASGSLAELIGGESDHLAFSAISGLNLDLVLTALPHGYSAAEREPGHYRIYGDITPTAMATVTAWCAQVGVLVTDLRVGQRSLDDVYLELTGRKIRA</sequence>
<keyword evidence="5 10" id="KW-0067">ATP-binding</keyword>
<organism evidence="10 11">
    <name type="scientific">Nakamurella antarctica</name>
    <dbReference type="NCBI Taxonomy" id="1902245"/>
    <lineage>
        <taxon>Bacteria</taxon>
        <taxon>Bacillati</taxon>
        <taxon>Actinomycetota</taxon>
        <taxon>Actinomycetes</taxon>
        <taxon>Nakamurellales</taxon>
        <taxon>Nakamurellaceae</taxon>
        <taxon>Nakamurella</taxon>
    </lineage>
</organism>
<evidence type="ECO:0000256" key="6">
    <source>
        <dbReference type="ARBA" id="ARBA00022967"/>
    </source>
</evidence>
<comment type="subcellular location">
    <subcellularLocation>
        <location evidence="1">Cell membrane</location>
        <topology evidence="1">Peripheral membrane protein</topology>
    </subcellularLocation>
</comment>
<evidence type="ECO:0000256" key="3">
    <source>
        <dbReference type="ARBA" id="ARBA00022475"/>
    </source>
</evidence>
<evidence type="ECO:0000256" key="4">
    <source>
        <dbReference type="ARBA" id="ARBA00022741"/>
    </source>
</evidence>
<dbReference type="InterPro" id="IPR027417">
    <property type="entry name" value="P-loop_NTPase"/>
</dbReference>
<evidence type="ECO:0000313" key="10">
    <source>
        <dbReference type="EMBL" id="AZI58062.1"/>
    </source>
</evidence>
<evidence type="ECO:0000256" key="2">
    <source>
        <dbReference type="ARBA" id="ARBA00022448"/>
    </source>
</evidence>
<evidence type="ECO:0000256" key="1">
    <source>
        <dbReference type="ARBA" id="ARBA00004202"/>
    </source>
</evidence>
<feature type="domain" description="ABC transporter" evidence="9">
    <location>
        <begin position="17"/>
        <end position="242"/>
    </location>
</feature>
<dbReference type="GO" id="GO:0005886">
    <property type="term" value="C:plasma membrane"/>
    <property type="evidence" value="ECO:0007669"/>
    <property type="project" value="UniProtKB-SubCell"/>
</dbReference>
<dbReference type="PANTHER" id="PTHR42711:SF16">
    <property type="entry name" value="ABC TRANSPORTER ATP-BINDING PROTEIN"/>
    <property type="match status" value="1"/>
</dbReference>
<dbReference type="SMART" id="SM00382">
    <property type="entry name" value="AAA"/>
    <property type="match status" value="1"/>
</dbReference>
<dbReference type="Gene3D" id="3.40.50.300">
    <property type="entry name" value="P-loop containing nucleotide triphosphate hydrolases"/>
    <property type="match status" value="1"/>
</dbReference>
<accession>A0A3G8ZL59</accession>
<dbReference type="Pfam" id="PF00005">
    <property type="entry name" value="ABC_tran"/>
    <property type="match status" value="1"/>
</dbReference>
<dbReference type="AlphaFoldDB" id="A0A3G8ZL59"/>
<keyword evidence="8" id="KW-0046">Antibiotic resistance</keyword>
<keyword evidence="7" id="KW-0472">Membrane</keyword>
<keyword evidence="6" id="KW-1278">Translocase</keyword>
<dbReference type="InterPro" id="IPR050763">
    <property type="entry name" value="ABC_transporter_ATP-binding"/>
</dbReference>
<dbReference type="PROSITE" id="PS00211">
    <property type="entry name" value="ABC_TRANSPORTER_1"/>
    <property type="match status" value="1"/>
</dbReference>
<reference evidence="10 11" key="2">
    <citation type="submission" date="2018-12" db="EMBL/GenBank/DDBJ databases">
        <title>Nakamurella antarcticus sp. nov., isolated from Antarctica South Shetland Islands soil.</title>
        <authorList>
            <person name="Peng F."/>
        </authorList>
    </citation>
    <scope>NUCLEOTIDE SEQUENCE [LARGE SCALE GENOMIC DNA]</scope>
    <source>
        <strain evidence="10 11">S14-144</strain>
    </source>
</reference>
<dbReference type="RefSeq" id="WP_124798972.1">
    <property type="nucleotide sequence ID" value="NZ_CP034170.1"/>
</dbReference>
<dbReference type="PANTHER" id="PTHR42711">
    <property type="entry name" value="ABC TRANSPORTER ATP-BINDING PROTEIN"/>
    <property type="match status" value="1"/>
</dbReference>
<evidence type="ECO:0000256" key="7">
    <source>
        <dbReference type="ARBA" id="ARBA00023136"/>
    </source>
</evidence>
<keyword evidence="2" id="KW-0813">Transport</keyword>
<dbReference type="CDD" id="cd03230">
    <property type="entry name" value="ABC_DR_subfamily_A"/>
    <property type="match status" value="1"/>
</dbReference>
<dbReference type="GO" id="GO:0005524">
    <property type="term" value="F:ATP binding"/>
    <property type="evidence" value="ECO:0007669"/>
    <property type="project" value="UniProtKB-KW"/>
</dbReference>
<keyword evidence="3" id="KW-1003">Cell membrane</keyword>
<dbReference type="PROSITE" id="PS50893">
    <property type="entry name" value="ABC_TRANSPORTER_2"/>
    <property type="match status" value="1"/>
</dbReference>
<keyword evidence="11" id="KW-1185">Reference proteome</keyword>
<dbReference type="GO" id="GO:0046677">
    <property type="term" value="P:response to antibiotic"/>
    <property type="evidence" value="ECO:0007669"/>
    <property type="project" value="UniProtKB-KW"/>
</dbReference>